<dbReference type="AlphaFoldDB" id="A0A378I0E1"/>
<reference evidence="1 2" key="1">
    <citation type="submission" date="2018-06" db="EMBL/GenBank/DDBJ databases">
        <authorList>
            <consortium name="Pathogen Informatics"/>
            <person name="Doyle S."/>
        </authorList>
    </citation>
    <scope>NUCLEOTIDE SEQUENCE [LARGE SCALE GENOMIC DNA]</scope>
    <source>
        <strain evidence="1 2">NCTC13315</strain>
    </source>
</reference>
<proteinExistence type="predicted"/>
<keyword evidence="2" id="KW-1185">Reference proteome</keyword>
<dbReference type="Proteomes" id="UP000254968">
    <property type="component" value="Unassembled WGS sequence"/>
</dbReference>
<protein>
    <submittedName>
        <fullName evidence="1">Uncharacterized protein</fullName>
    </submittedName>
</protein>
<name>A0A378I0E1_9GAMM</name>
<accession>A0A378I0E1</accession>
<evidence type="ECO:0000313" key="1">
    <source>
        <dbReference type="EMBL" id="STX28180.1"/>
    </source>
</evidence>
<dbReference type="EMBL" id="UGNV01000001">
    <property type="protein sequence ID" value="STX28180.1"/>
    <property type="molecule type" value="Genomic_DNA"/>
</dbReference>
<evidence type="ECO:0000313" key="2">
    <source>
        <dbReference type="Proteomes" id="UP000254968"/>
    </source>
</evidence>
<sequence>MSTINVLFKTKLVAIIAENTLKPINFKIYSI</sequence>
<gene>
    <name evidence="1" type="ORF">NCTC13315_00704</name>
</gene>
<organism evidence="1 2">
    <name type="scientific">Legionella beliardensis</name>
    <dbReference type="NCBI Taxonomy" id="91822"/>
    <lineage>
        <taxon>Bacteria</taxon>
        <taxon>Pseudomonadati</taxon>
        <taxon>Pseudomonadota</taxon>
        <taxon>Gammaproteobacteria</taxon>
        <taxon>Legionellales</taxon>
        <taxon>Legionellaceae</taxon>
        <taxon>Legionella</taxon>
    </lineage>
</organism>